<feature type="signal peptide" evidence="2">
    <location>
        <begin position="1"/>
        <end position="18"/>
    </location>
</feature>
<evidence type="ECO:0008006" key="5">
    <source>
        <dbReference type="Google" id="ProtNLM"/>
    </source>
</evidence>
<protein>
    <recommendedName>
        <fullName evidence="5">Kazal-type serine protease inhibitor domain-containing protein</fullName>
    </recommendedName>
</protein>
<gene>
    <name evidence="3" type="ORF">SAMN02745121_05753</name>
</gene>
<evidence type="ECO:0000313" key="4">
    <source>
        <dbReference type="Proteomes" id="UP000199400"/>
    </source>
</evidence>
<feature type="chain" id="PRO_5011755990" description="Kazal-type serine protease inhibitor domain-containing protein" evidence="2">
    <location>
        <begin position="19"/>
        <end position="123"/>
    </location>
</feature>
<dbReference type="EMBL" id="FOMX01000020">
    <property type="protein sequence ID" value="SFE83760.1"/>
    <property type="molecule type" value="Genomic_DNA"/>
</dbReference>
<evidence type="ECO:0000256" key="1">
    <source>
        <dbReference type="SAM" id="MobiDB-lite"/>
    </source>
</evidence>
<dbReference type="Proteomes" id="UP000199400">
    <property type="component" value="Unassembled WGS sequence"/>
</dbReference>
<feature type="region of interest" description="Disordered" evidence="1">
    <location>
        <begin position="47"/>
        <end position="69"/>
    </location>
</feature>
<evidence type="ECO:0000313" key="3">
    <source>
        <dbReference type="EMBL" id="SFE83760.1"/>
    </source>
</evidence>
<keyword evidence="4" id="KW-1185">Reference proteome</keyword>
<keyword evidence="2" id="KW-0732">Signal</keyword>
<name>A0A1I2DUZ5_9BACT</name>
<reference evidence="4" key="1">
    <citation type="submission" date="2016-10" db="EMBL/GenBank/DDBJ databases">
        <authorList>
            <person name="Varghese N."/>
            <person name="Submissions S."/>
        </authorList>
    </citation>
    <scope>NUCLEOTIDE SEQUENCE [LARGE SCALE GENOMIC DNA]</scope>
    <source>
        <strain evidence="4">ATCC 25963</strain>
    </source>
</reference>
<dbReference type="PROSITE" id="PS51257">
    <property type="entry name" value="PROKAR_LIPOPROTEIN"/>
    <property type="match status" value="1"/>
</dbReference>
<sequence length="123" mass="13020">MKTMLPALALMLSAASFTGCDSPDDSDVEALQAQLDDEDVDNLVAAEAAESDDEDGESRPSLEADEDLVDASRPTLATCEQWTPTTGQCERANIQCLDPEITPGPCSVLTQCIKCDVPWSGGV</sequence>
<evidence type="ECO:0000256" key="2">
    <source>
        <dbReference type="SAM" id="SignalP"/>
    </source>
</evidence>
<proteinExistence type="predicted"/>
<dbReference type="AlphaFoldDB" id="A0A1I2DUZ5"/>
<accession>A0A1I2DUZ5</accession>
<organism evidence="3 4">
    <name type="scientific">Nannocystis exedens</name>
    <dbReference type="NCBI Taxonomy" id="54"/>
    <lineage>
        <taxon>Bacteria</taxon>
        <taxon>Pseudomonadati</taxon>
        <taxon>Myxococcota</taxon>
        <taxon>Polyangia</taxon>
        <taxon>Nannocystales</taxon>
        <taxon>Nannocystaceae</taxon>
        <taxon>Nannocystis</taxon>
    </lineage>
</organism>